<dbReference type="RefSeq" id="WP_130093761.1">
    <property type="nucleotide sequence ID" value="NZ_SETE01000004.1"/>
</dbReference>
<comment type="caution">
    <text evidence="1">The sequence shown here is derived from an EMBL/GenBank/DDBJ whole genome shotgun (WGS) entry which is preliminary data.</text>
</comment>
<evidence type="ECO:0000313" key="2">
    <source>
        <dbReference type="Proteomes" id="UP000293952"/>
    </source>
</evidence>
<dbReference type="OrthoDB" id="886404at2"/>
<evidence type="ECO:0000313" key="1">
    <source>
        <dbReference type="EMBL" id="RYM33300.1"/>
    </source>
</evidence>
<name>A0A4Q4KKA5_9FLAO</name>
<dbReference type="Proteomes" id="UP000293952">
    <property type="component" value="Unassembled WGS sequence"/>
</dbReference>
<gene>
    <name evidence="1" type="ORF">ERX46_10165</name>
</gene>
<sequence length="106" mass="12220">MAGLMMIMSKTGIEIDMTKKRIRKYVSWGVFKTGIWNDLSQIIKVELCFNTQHTKLTRPLYQNKGDTTAKTYDLILIPNAGKEIILNEFTKPSLAYKALETLKRHL</sequence>
<reference evidence="1 2" key="1">
    <citation type="submission" date="2019-02" db="EMBL/GenBank/DDBJ databases">
        <title>Genome sequence of the sea-ice species Brumimicrobium glaciale.</title>
        <authorList>
            <person name="Bowman J.P."/>
        </authorList>
    </citation>
    <scope>NUCLEOTIDE SEQUENCE [LARGE SCALE GENOMIC DNA]</scope>
    <source>
        <strain evidence="1 2">IC156</strain>
    </source>
</reference>
<dbReference type="EMBL" id="SETE01000004">
    <property type="protein sequence ID" value="RYM33300.1"/>
    <property type="molecule type" value="Genomic_DNA"/>
</dbReference>
<evidence type="ECO:0008006" key="3">
    <source>
        <dbReference type="Google" id="ProtNLM"/>
    </source>
</evidence>
<dbReference type="AlphaFoldDB" id="A0A4Q4KKA5"/>
<proteinExistence type="predicted"/>
<keyword evidence="2" id="KW-1185">Reference proteome</keyword>
<protein>
    <recommendedName>
        <fullName evidence="3">PH domain-containing protein</fullName>
    </recommendedName>
</protein>
<accession>A0A4Q4KKA5</accession>
<organism evidence="1 2">
    <name type="scientific">Brumimicrobium glaciale</name>
    <dbReference type="NCBI Taxonomy" id="200475"/>
    <lineage>
        <taxon>Bacteria</taxon>
        <taxon>Pseudomonadati</taxon>
        <taxon>Bacteroidota</taxon>
        <taxon>Flavobacteriia</taxon>
        <taxon>Flavobacteriales</taxon>
        <taxon>Crocinitomicaceae</taxon>
        <taxon>Brumimicrobium</taxon>
    </lineage>
</organism>